<comment type="caution">
    <text evidence="2">The sequence shown here is derived from an EMBL/GenBank/DDBJ whole genome shotgun (WGS) entry which is preliminary data.</text>
</comment>
<accession>A0ABQ4ZFB7</accession>
<feature type="region of interest" description="Disordered" evidence="1">
    <location>
        <begin position="78"/>
        <end position="98"/>
    </location>
</feature>
<dbReference type="EMBL" id="BQNB010011205">
    <property type="protein sequence ID" value="GJS87533.1"/>
    <property type="molecule type" value="Genomic_DNA"/>
</dbReference>
<keyword evidence="3" id="KW-1185">Reference proteome</keyword>
<name>A0ABQ4ZFB7_9ASTR</name>
<reference evidence="2" key="2">
    <citation type="submission" date="2022-01" db="EMBL/GenBank/DDBJ databases">
        <authorList>
            <person name="Yamashiro T."/>
            <person name="Shiraishi A."/>
            <person name="Satake H."/>
            <person name="Nakayama K."/>
        </authorList>
    </citation>
    <scope>NUCLEOTIDE SEQUENCE</scope>
</reference>
<sequence>MLTRTSIKLSLAPFFLPQRQAPVGGVAIRERVAKEIQRLPDVEGKGKAIVIEEQAAHSLIDCNEENVYISVYLQRRDQSTHDSTTGPSSQPQDDTSEKVVETCSIIPDLSHQTNTSAPSVTTPVINISSPKPSSQVNTPPINTEATSIITTIPEITPFIALQLRVAKLEQDMSEVKKTDHSAVVLASISIQVPIVVG</sequence>
<organism evidence="2 3">
    <name type="scientific">Tanacetum coccineum</name>
    <dbReference type="NCBI Taxonomy" id="301880"/>
    <lineage>
        <taxon>Eukaryota</taxon>
        <taxon>Viridiplantae</taxon>
        <taxon>Streptophyta</taxon>
        <taxon>Embryophyta</taxon>
        <taxon>Tracheophyta</taxon>
        <taxon>Spermatophyta</taxon>
        <taxon>Magnoliopsida</taxon>
        <taxon>eudicotyledons</taxon>
        <taxon>Gunneridae</taxon>
        <taxon>Pentapetalae</taxon>
        <taxon>asterids</taxon>
        <taxon>campanulids</taxon>
        <taxon>Asterales</taxon>
        <taxon>Asteraceae</taxon>
        <taxon>Asteroideae</taxon>
        <taxon>Anthemideae</taxon>
        <taxon>Anthemidinae</taxon>
        <taxon>Tanacetum</taxon>
    </lineage>
</organism>
<feature type="compositionally biased region" description="Polar residues" evidence="1">
    <location>
        <begin position="81"/>
        <end position="93"/>
    </location>
</feature>
<dbReference type="Proteomes" id="UP001151760">
    <property type="component" value="Unassembled WGS sequence"/>
</dbReference>
<protein>
    <submittedName>
        <fullName evidence="2">Uncharacterized protein</fullName>
    </submittedName>
</protein>
<reference evidence="2" key="1">
    <citation type="journal article" date="2022" name="Int. J. Mol. Sci.">
        <title>Draft Genome of Tanacetum Coccineum: Genomic Comparison of Closely Related Tanacetum-Family Plants.</title>
        <authorList>
            <person name="Yamashiro T."/>
            <person name="Shiraishi A."/>
            <person name="Nakayama K."/>
            <person name="Satake H."/>
        </authorList>
    </citation>
    <scope>NUCLEOTIDE SEQUENCE</scope>
</reference>
<gene>
    <name evidence="2" type="ORF">Tco_0770169</name>
</gene>
<evidence type="ECO:0000313" key="2">
    <source>
        <dbReference type="EMBL" id="GJS87533.1"/>
    </source>
</evidence>
<evidence type="ECO:0000256" key="1">
    <source>
        <dbReference type="SAM" id="MobiDB-lite"/>
    </source>
</evidence>
<proteinExistence type="predicted"/>
<evidence type="ECO:0000313" key="3">
    <source>
        <dbReference type="Proteomes" id="UP001151760"/>
    </source>
</evidence>